<accession>A0A6A4X322</accession>
<dbReference type="Proteomes" id="UP000440578">
    <property type="component" value="Unassembled WGS sequence"/>
</dbReference>
<dbReference type="EMBL" id="VIIS01000074">
    <property type="protein sequence ID" value="KAF0313667.1"/>
    <property type="molecule type" value="Genomic_DNA"/>
</dbReference>
<organism evidence="2 3">
    <name type="scientific">Amphibalanus amphitrite</name>
    <name type="common">Striped barnacle</name>
    <name type="synonym">Balanus amphitrite</name>
    <dbReference type="NCBI Taxonomy" id="1232801"/>
    <lineage>
        <taxon>Eukaryota</taxon>
        <taxon>Metazoa</taxon>
        <taxon>Ecdysozoa</taxon>
        <taxon>Arthropoda</taxon>
        <taxon>Crustacea</taxon>
        <taxon>Multicrustacea</taxon>
        <taxon>Cirripedia</taxon>
        <taxon>Thoracica</taxon>
        <taxon>Thoracicalcarea</taxon>
        <taxon>Balanomorpha</taxon>
        <taxon>Balanoidea</taxon>
        <taxon>Balanidae</taxon>
        <taxon>Amphibalaninae</taxon>
        <taxon>Amphibalanus</taxon>
    </lineage>
</organism>
<reference evidence="2 3" key="1">
    <citation type="submission" date="2019-07" db="EMBL/GenBank/DDBJ databases">
        <title>Draft genome assembly of a fouling barnacle, Amphibalanus amphitrite (Darwin, 1854): The first reference genome for Thecostraca.</title>
        <authorList>
            <person name="Kim W."/>
        </authorList>
    </citation>
    <scope>NUCLEOTIDE SEQUENCE [LARGE SCALE GENOMIC DNA]</scope>
    <source>
        <strain evidence="2">SNU_AA5</strain>
        <tissue evidence="2">Soma without cirri and trophi</tissue>
    </source>
</reference>
<evidence type="ECO:0000313" key="3">
    <source>
        <dbReference type="Proteomes" id="UP000440578"/>
    </source>
</evidence>
<name>A0A6A4X322_AMPAM</name>
<protein>
    <submittedName>
        <fullName evidence="2">Uncharacterized protein</fullName>
    </submittedName>
</protein>
<comment type="caution">
    <text evidence="2">The sequence shown here is derived from an EMBL/GenBank/DDBJ whole genome shotgun (WGS) entry which is preliminary data.</text>
</comment>
<gene>
    <name evidence="2" type="ORF">FJT64_015804</name>
</gene>
<evidence type="ECO:0000313" key="2">
    <source>
        <dbReference type="EMBL" id="KAF0313667.1"/>
    </source>
</evidence>
<feature type="region of interest" description="Disordered" evidence="1">
    <location>
        <begin position="19"/>
        <end position="51"/>
    </location>
</feature>
<feature type="compositionally biased region" description="Low complexity" evidence="1">
    <location>
        <begin position="20"/>
        <end position="30"/>
    </location>
</feature>
<evidence type="ECO:0000256" key="1">
    <source>
        <dbReference type="SAM" id="MobiDB-lite"/>
    </source>
</evidence>
<keyword evidence="3" id="KW-1185">Reference proteome</keyword>
<feature type="compositionally biased region" description="Basic and acidic residues" evidence="1">
    <location>
        <begin position="42"/>
        <end position="51"/>
    </location>
</feature>
<dbReference type="AlphaFoldDB" id="A0A6A4X322"/>
<sequence>MTIRSCVWTLYRNRIPPPNRNRIPPLNRIPHLNGNRRMPLTRPDRVSAMENQEEKEAVERRLNWFVRKLVVPGLDYCRAALKEEPALSSRTWRDVKYCVYNMIQRRKRHGDCAEDSD</sequence>
<dbReference type="OrthoDB" id="6780819at2759"/>
<proteinExistence type="predicted"/>